<dbReference type="InParanoid" id="A3LV57"/>
<dbReference type="OrthoDB" id="4075427at2759"/>
<feature type="compositionally biased region" description="Polar residues" evidence="1">
    <location>
        <begin position="417"/>
        <end position="430"/>
    </location>
</feature>
<proteinExistence type="predicted"/>
<evidence type="ECO:0000256" key="1">
    <source>
        <dbReference type="SAM" id="MobiDB-lite"/>
    </source>
</evidence>
<evidence type="ECO:0000313" key="3">
    <source>
        <dbReference type="Proteomes" id="UP000002258"/>
    </source>
</evidence>
<feature type="compositionally biased region" description="Basic and acidic residues" evidence="1">
    <location>
        <begin position="321"/>
        <end position="334"/>
    </location>
</feature>
<organism evidence="2 3">
    <name type="scientific">Scheffersomyces stipitis (strain ATCC 58785 / CBS 6054 / NBRC 10063 / NRRL Y-11545)</name>
    <name type="common">Yeast</name>
    <name type="synonym">Pichia stipitis</name>
    <dbReference type="NCBI Taxonomy" id="322104"/>
    <lineage>
        <taxon>Eukaryota</taxon>
        <taxon>Fungi</taxon>
        <taxon>Dikarya</taxon>
        <taxon>Ascomycota</taxon>
        <taxon>Saccharomycotina</taxon>
        <taxon>Pichiomycetes</taxon>
        <taxon>Debaryomycetaceae</taxon>
        <taxon>Scheffersomyces</taxon>
    </lineage>
</organism>
<keyword evidence="3" id="KW-1185">Reference proteome</keyword>
<dbReference type="EMBL" id="CP000499">
    <property type="protein sequence ID" value="ABN66719.2"/>
    <property type="molecule type" value="Genomic_DNA"/>
</dbReference>
<feature type="region of interest" description="Disordered" evidence="1">
    <location>
        <begin position="641"/>
        <end position="672"/>
    </location>
</feature>
<name>A3LV57_PICST</name>
<feature type="compositionally biased region" description="Basic and acidic residues" evidence="1">
    <location>
        <begin position="221"/>
        <end position="235"/>
    </location>
</feature>
<feature type="compositionally biased region" description="Polar residues" evidence="1">
    <location>
        <begin position="601"/>
        <end position="627"/>
    </location>
</feature>
<reference evidence="2 3" key="1">
    <citation type="journal article" date="2007" name="Nat. Biotechnol.">
        <title>Genome sequence of the lignocellulose-bioconverting and xylose-fermenting yeast Pichia stipitis.</title>
        <authorList>
            <person name="Jeffries T.W."/>
            <person name="Grigoriev I.V."/>
            <person name="Grimwood J."/>
            <person name="Laplaza J.M."/>
            <person name="Aerts A."/>
            <person name="Salamov A."/>
            <person name="Schmutz J."/>
            <person name="Lindquist E."/>
            <person name="Dehal P."/>
            <person name="Shapiro H."/>
            <person name="Jin Y.S."/>
            <person name="Passoth V."/>
            <person name="Richardson P.M."/>
        </authorList>
    </citation>
    <scope>NUCLEOTIDE SEQUENCE [LARGE SCALE GENOMIC DNA]</scope>
    <source>
        <strain evidence="3">ATCC 58785 / CBS 6054 / NBRC 10063 / NRRL Y-11545</strain>
    </source>
</reference>
<feature type="region of interest" description="Disordered" evidence="1">
    <location>
        <begin position="298"/>
        <end position="390"/>
    </location>
</feature>
<dbReference type="Proteomes" id="UP000002258">
    <property type="component" value="Chromosome 5"/>
</dbReference>
<gene>
    <name evidence="2" type="ORF">PICST_32001</name>
</gene>
<dbReference type="GeneID" id="4839212"/>
<dbReference type="HOGENOM" id="CLU_343575_0_0_1"/>
<dbReference type="eggNOG" id="ENOG502T5JB">
    <property type="taxonomic scope" value="Eukaryota"/>
</dbReference>
<sequence length="824" mass="91960">MSTVKSLEDLPSLNSDTSSYSFDTPVRVLRIYSPQDATESNYYHIYVTDYSAIGPPTWMADEVERVKSPHIADTSISREWKFLIVASRTQLQTLIEEKFKKTPKDVVLKQLPVLAQARFVVKRHVNGIYGSLISLDFNTAGIIAGLELREDKGYYYAYARLFARFKILATQNQIYLAEQVYNFTAKFGKLLDEILEPTKQRKKGRQHKLPANTSEQNAVMKQKDKEKQKDNSDANHKRHSIANRDTTIQIKVSVENDYTKSTKKTVNINSNSNETNDTTNTDINNAAAVNTINDTVINDSNSAVSGDSVDKEQTSEAPDSQDIRQVSDKFKVDAEPSVSDKAADVRMGTYRGETQPQTPIVGNKFSTSSPRSEQLEHSSPLRTKESSENSIIRAQQQIPSASASSDDHSPIALRAESLSSSIQEQRNVNSSKDKFSKQEDHSLTSVKRLASLSSSPSKKQRKTESLARTEWAPGGHSILNLDNTKFKKSPPTGADLLFHNQDDEDSQAPLFPPTQATAPNYLTFEAMLNKQSQIEIVEEENDSTAYHSLPPETKSTQYDTSSSNMPPPPSSRVILPNSSQPPLAQGSLPVPQTPKALQGVKRQSSSVPNHPDNVHSQISENATVVSPTLMPSQRAEIEIDIDISPPPTQPRPEDSTGSAVSSRESQDKDSIGIIGKAPRTYISKTMSIAQLLKVPLTVEEISKKQIYEVRGAFIKGLQPFRPFIVKPFKRTIKVANFNIVLTDRSRDLVVEFHNEIEICHFLGVDEVEEVYNHLSTIEDDIIKLAKLEHPTTNNIRLVRKTKTARDNMLYPYWACLSTLEDLIA</sequence>
<evidence type="ECO:0000313" key="2">
    <source>
        <dbReference type="EMBL" id="ABN66719.2"/>
    </source>
</evidence>
<accession>A3LV57</accession>
<protein>
    <submittedName>
        <fullName evidence="2">Uncharacterized protein</fullName>
    </submittedName>
</protein>
<feature type="region of interest" description="Disordered" evidence="1">
    <location>
        <begin position="199"/>
        <end position="248"/>
    </location>
</feature>
<feature type="compositionally biased region" description="Polar residues" evidence="1">
    <location>
        <begin position="352"/>
        <end position="372"/>
    </location>
</feature>
<dbReference type="RefSeq" id="XP_001384748.2">
    <property type="nucleotide sequence ID" value="XM_001384711.1"/>
</dbReference>
<dbReference type="AlphaFoldDB" id="A3LV57"/>
<feature type="region of interest" description="Disordered" evidence="1">
    <location>
        <begin position="540"/>
        <end position="627"/>
    </location>
</feature>
<feature type="region of interest" description="Disordered" evidence="1">
    <location>
        <begin position="416"/>
        <end position="516"/>
    </location>
</feature>
<feature type="compositionally biased region" description="Basic and acidic residues" evidence="1">
    <location>
        <begin position="431"/>
        <end position="442"/>
    </location>
</feature>
<dbReference type="KEGG" id="pic:PICST_32001"/>